<evidence type="ECO:0000256" key="8">
    <source>
        <dbReference type="SAM" id="Phobius"/>
    </source>
</evidence>
<feature type="region of interest" description="Disordered" evidence="7">
    <location>
        <begin position="521"/>
        <end position="569"/>
    </location>
</feature>
<dbReference type="SMART" id="SM00382">
    <property type="entry name" value="AAA"/>
    <property type="match status" value="2"/>
</dbReference>
<dbReference type="AlphaFoldDB" id="A0A127F766"/>
<name>A0A127F766_STEDE</name>
<dbReference type="GO" id="GO:0016887">
    <property type="term" value="F:ATP hydrolysis activity"/>
    <property type="evidence" value="ECO:0007669"/>
    <property type="project" value="InterPro"/>
</dbReference>
<sequence length="949" mass="103466">MNDAAGADAAPVAVLSGVGLRYGRKPALSGIDLELPGGCMIGLIGPDAVGKSSLLSLIAGARAVQQGRVQVLGGDMANARHRRRVCAEIAYMPQGLGRNLYPTLSVEENLQFFGRLFGHDAHERRRRIEALTQATGLHAFLSRPVGKLSGGMKQKLGLCCALIHDPALLILDEPTTGVDPLARRQFWDLIDRIRRERAGMSVLVATAYMDEASRFDRLIGMDDGRILAIGTPRELYERTGTQSLEAAFIALMPEAKRRGHTPIVTTPPPDGRDRDIAIEAQDLTMRFGDFVAVDQVSFRIPRGEIFGFLGSNGCGKTTTMKMLTGLLPASAGHARLFGRKVDPHDMATRRRVGYMSQSFSLYRELTVQQNLALHARLFQVPAHRIPARIEAMAVRFGLQNVLGSLPGSLPLGMRQRLSLAVALVHGPELLILDEPTSGVDPVARDDFWRLLLDLSRKDRVTIFISTHFMNEGERCDRISLMHAGRVLVSDTPAALMRARGADTLEQAFIAYLQDAGLQQDGERVGRAGDESASHGALSRAAPPQGDTAARSAPPPPPPPMPMPMPAMAPAMGHRHRFSLRRALSYTRRETLELQRDPVRGTLALAGSLLLLFIIGFGINMDVEKLPYAVLDRDQTVLSTDYALNLSGSRYFVERASLADHADIDRRMRNGELALAIEIPSGFARDVQRGKPVQIGAWVDGAMPQRAETVRGYVQGMHQSWLVDTVKRRLGQVPVAPIDIETRFRYNPDVRSLPAMVPAVIPLLLLLIPAMLTALSVVREKELGSIINFYVTPATRSEFLLGKQLPYLALSMVNFLLMVWLAVSVFGVPMTGSFATLALAALLFSVFATGFGLLCSVFTRSQIAAIFITMLATLIPAVQYSGLLNPVSSLEGAGYLFGRAFPATHFLTISRGVFSKALGFAQLQSSFWPLFIAGPLVLGLCMALLKKQDG</sequence>
<reference evidence="11 12" key="1">
    <citation type="submission" date="2015-06" db="EMBL/GenBank/DDBJ databases">
        <title>A Comprehensive Approach to Explore the Metabolic and Phylogenetic Diversity of Bacterial Steroid Degradation in the Environment: Testosterone as an Example.</title>
        <authorList>
            <person name="Yang F.-C."/>
            <person name="Chen Y.-L."/>
            <person name="Yu C.-P."/>
            <person name="Tang S.-L."/>
            <person name="Wang P.-H."/>
            <person name="Ismail W."/>
            <person name="Wang C.-H."/>
            <person name="Yang C.-Y."/>
            <person name="Chiang Y.-R."/>
        </authorList>
    </citation>
    <scope>NUCLEOTIDE SEQUENCE [LARGE SCALE GENOMIC DNA]</scope>
    <source>
        <strain evidence="11 12">DSM 18526</strain>
    </source>
</reference>
<feature type="transmembrane region" description="Helical" evidence="8">
    <location>
        <begin position="833"/>
        <end position="855"/>
    </location>
</feature>
<dbReference type="NCBIfam" id="NF033858">
    <property type="entry name" value="ABC2_perm_RbbA"/>
    <property type="match status" value="1"/>
</dbReference>
<comment type="subcellular location">
    <subcellularLocation>
        <location evidence="1">Membrane</location>
        <topology evidence="1">Multi-pass membrane protein</topology>
    </subcellularLocation>
</comment>
<evidence type="ECO:0000259" key="9">
    <source>
        <dbReference type="PROSITE" id="PS50893"/>
    </source>
</evidence>
<dbReference type="PANTHER" id="PTHR43038">
    <property type="entry name" value="ATP-BINDING CASSETTE, SUB-FAMILY H, MEMBER 1"/>
    <property type="match status" value="1"/>
</dbReference>
<feature type="domain" description="ABC transporter" evidence="9">
    <location>
        <begin position="278"/>
        <end position="508"/>
    </location>
</feature>
<dbReference type="OrthoDB" id="9805029at2"/>
<evidence type="ECO:0000259" key="10">
    <source>
        <dbReference type="PROSITE" id="PS51012"/>
    </source>
</evidence>
<keyword evidence="6 8" id="KW-0472">Membrane</keyword>
<dbReference type="PATRIC" id="fig|465721.4.peg.858"/>
<keyword evidence="12" id="KW-1185">Reference proteome</keyword>
<dbReference type="PROSITE" id="PS51012">
    <property type="entry name" value="ABC_TM2"/>
    <property type="match status" value="1"/>
</dbReference>
<dbReference type="KEGG" id="sdf:ACG33_04005"/>
<dbReference type="Pfam" id="PF00005">
    <property type="entry name" value="ABC_tran"/>
    <property type="match status" value="2"/>
</dbReference>
<dbReference type="InterPro" id="IPR003439">
    <property type="entry name" value="ABC_transporter-like_ATP-bd"/>
</dbReference>
<organism evidence="11 12">
    <name type="scientific">Steroidobacter denitrificans</name>
    <dbReference type="NCBI Taxonomy" id="465721"/>
    <lineage>
        <taxon>Bacteria</taxon>
        <taxon>Pseudomonadati</taxon>
        <taxon>Pseudomonadota</taxon>
        <taxon>Gammaproteobacteria</taxon>
        <taxon>Steroidobacterales</taxon>
        <taxon>Steroidobacteraceae</taxon>
        <taxon>Steroidobacter</taxon>
    </lineage>
</organism>
<dbReference type="GO" id="GO:0005524">
    <property type="term" value="F:ATP binding"/>
    <property type="evidence" value="ECO:0007669"/>
    <property type="project" value="UniProtKB-KW"/>
</dbReference>
<dbReference type="PANTHER" id="PTHR43038:SF4">
    <property type="entry name" value="RIBOSOME-ASSOCIATED ATPASE"/>
    <property type="match status" value="1"/>
</dbReference>
<feature type="transmembrane region" description="Helical" evidence="8">
    <location>
        <begin position="862"/>
        <end position="881"/>
    </location>
</feature>
<feature type="domain" description="ABC transporter" evidence="9">
    <location>
        <begin position="13"/>
        <end position="248"/>
    </location>
</feature>
<evidence type="ECO:0000256" key="7">
    <source>
        <dbReference type="SAM" id="MobiDB-lite"/>
    </source>
</evidence>
<dbReference type="RefSeq" id="WP_066918917.1">
    <property type="nucleotide sequence ID" value="NZ_CP011971.1"/>
</dbReference>
<dbReference type="Gene3D" id="3.40.1710.10">
    <property type="entry name" value="abc type-2 transporter like domain"/>
    <property type="match status" value="1"/>
</dbReference>
<feature type="transmembrane region" description="Helical" evidence="8">
    <location>
        <begin position="926"/>
        <end position="944"/>
    </location>
</feature>
<gene>
    <name evidence="11" type="ORF">ACG33_04005</name>
</gene>
<evidence type="ECO:0000313" key="11">
    <source>
        <dbReference type="EMBL" id="AMN46283.1"/>
    </source>
</evidence>
<dbReference type="InterPro" id="IPR027417">
    <property type="entry name" value="P-loop_NTPase"/>
</dbReference>
<evidence type="ECO:0000256" key="3">
    <source>
        <dbReference type="ARBA" id="ARBA00022741"/>
    </source>
</evidence>
<feature type="transmembrane region" description="Helical" evidence="8">
    <location>
        <begin position="754"/>
        <end position="777"/>
    </location>
</feature>
<dbReference type="InterPro" id="IPR003593">
    <property type="entry name" value="AAA+_ATPase"/>
</dbReference>
<dbReference type="Pfam" id="PF12698">
    <property type="entry name" value="ABC2_membrane_3"/>
    <property type="match status" value="1"/>
</dbReference>
<evidence type="ECO:0000256" key="1">
    <source>
        <dbReference type="ARBA" id="ARBA00004141"/>
    </source>
</evidence>
<feature type="transmembrane region" description="Helical" evidence="8">
    <location>
        <begin position="804"/>
        <end position="827"/>
    </location>
</feature>
<dbReference type="InterPro" id="IPR017871">
    <property type="entry name" value="ABC_transporter-like_CS"/>
</dbReference>
<dbReference type="STRING" id="465721.ACG33_04005"/>
<keyword evidence="5 8" id="KW-1133">Transmembrane helix</keyword>
<dbReference type="GO" id="GO:0140359">
    <property type="term" value="F:ABC-type transporter activity"/>
    <property type="evidence" value="ECO:0007669"/>
    <property type="project" value="InterPro"/>
</dbReference>
<dbReference type="SUPFAM" id="SSF52540">
    <property type="entry name" value="P-loop containing nucleoside triphosphate hydrolases"/>
    <property type="match status" value="2"/>
</dbReference>
<dbReference type="Proteomes" id="UP000070250">
    <property type="component" value="Chromosome"/>
</dbReference>
<dbReference type="PROSITE" id="PS00211">
    <property type="entry name" value="ABC_TRANSPORTER_1"/>
    <property type="match status" value="1"/>
</dbReference>
<evidence type="ECO:0000256" key="2">
    <source>
        <dbReference type="ARBA" id="ARBA00022692"/>
    </source>
</evidence>
<keyword evidence="3" id="KW-0547">Nucleotide-binding</keyword>
<dbReference type="InterPro" id="IPR013525">
    <property type="entry name" value="ABC2_TM"/>
</dbReference>
<dbReference type="EMBL" id="CP011971">
    <property type="protein sequence ID" value="AMN46283.1"/>
    <property type="molecule type" value="Genomic_DNA"/>
</dbReference>
<evidence type="ECO:0000256" key="5">
    <source>
        <dbReference type="ARBA" id="ARBA00022989"/>
    </source>
</evidence>
<dbReference type="PROSITE" id="PS50893">
    <property type="entry name" value="ABC_TRANSPORTER_2"/>
    <property type="match status" value="2"/>
</dbReference>
<protein>
    <submittedName>
        <fullName evidence="11">Multidrug ABC transporter ATP-binding protein</fullName>
    </submittedName>
</protein>
<evidence type="ECO:0000313" key="12">
    <source>
        <dbReference type="Proteomes" id="UP000070250"/>
    </source>
</evidence>
<keyword evidence="4 11" id="KW-0067">ATP-binding</keyword>
<dbReference type="GO" id="GO:0016020">
    <property type="term" value="C:membrane"/>
    <property type="evidence" value="ECO:0007669"/>
    <property type="project" value="UniProtKB-SubCell"/>
</dbReference>
<evidence type="ECO:0000256" key="6">
    <source>
        <dbReference type="ARBA" id="ARBA00023136"/>
    </source>
</evidence>
<feature type="compositionally biased region" description="Basic and acidic residues" evidence="7">
    <location>
        <begin position="521"/>
        <end position="532"/>
    </location>
</feature>
<evidence type="ECO:0000256" key="4">
    <source>
        <dbReference type="ARBA" id="ARBA00022840"/>
    </source>
</evidence>
<accession>A0A127F766</accession>
<dbReference type="CDD" id="cd03230">
    <property type="entry name" value="ABC_DR_subfamily_A"/>
    <property type="match status" value="2"/>
</dbReference>
<proteinExistence type="predicted"/>
<feature type="compositionally biased region" description="Pro residues" evidence="7">
    <location>
        <begin position="552"/>
        <end position="566"/>
    </location>
</feature>
<dbReference type="Gene3D" id="3.40.50.300">
    <property type="entry name" value="P-loop containing nucleotide triphosphate hydrolases"/>
    <property type="match status" value="2"/>
</dbReference>
<dbReference type="InterPro" id="IPR047651">
    <property type="entry name" value="ABC2_perm_RbbA"/>
</dbReference>
<feature type="domain" description="ABC transmembrane type-2" evidence="10">
    <location>
        <begin position="719"/>
        <end position="947"/>
    </location>
</feature>
<dbReference type="InterPro" id="IPR047817">
    <property type="entry name" value="ABC2_TM_bact-type"/>
</dbReference>
<keyword evidence="2 8" id="KW-0812">Transmembrane</keyword>